<evidence type="ECO:0000313" key="3">
    <source>
        <dbReference type="Proteomes" id="UP001152308"/>
    </source>
</evidence>
<evidence type="ECO:0000313" key="1">
    <source>
        <dbReference type="EMBL" id="MDF6100108.1"/>
    </source>
</evidence>
<dbReference type="AlphaFoldDB" id="A0AAX3TB93"/>
<reference evidence="1" key="2">
    <citation type="submission" date="2022-01" db="EMBL/GenBank/DDBJ databases">
        <authorList>
            <person name="Sanchez-Suarez J."/>
            <person name="Villamil L."/>
            <person name="Diaz L.E."/>
        </authorList>
    </citation>
    <scope>NUCLEOTIDE SEQUENCE</scope>
    <source>
        <strain evidence="1">EUFUS-Z928</strain>
    </source>
</reference>
<dbReference type="Proteomes" id="UP001213504">
    <property type="component" value="Chromosome"/>
</dbReference>
<gene>
    <name evidence="1" type="ORF">L2299_03475</name>
    <name evidence="2" type="ORF">P9A14_07840</name>
</gene>
<dbReference type="RefSeq" id="WP_175404281.1">
    <property type="nucleotide sequence ID" value="NZ_CBDRNE010000007.1"/>
</dbReference>
<evidence type="ECO:0000313" key="4">
    <source>
        <dbReference type="Proteomes" id="UP001213504"/>
    </source>
</evidence>
<name>A0AAX3TB93_9ACTN</name>
<dbReference type="Proteomes" id="UP001152308">
    <property type="component" value="Unassembled WGS sequence"/>
</dbReference>
<dbReference type="EMBL" id="CP121270">
    <property type="protein sequence ID" value="WFP26390.1"/>
    <property type="molecule type" value="Genomic_DNA"/>
</dbReference>
<reference evidence="1" key="1">
    <citation type="journal article" date="2022" name="Data Brief">
        <title>Draft genome sequence data of Gordonia hongkongensis strain EUFUS-Z928 isolated from the octocoral Eunicea fusca.</title>
        <authorList>
            <person name="Sanchez-Suarez J."/>
            <person name="Diaz L."/>
            <person name="Melo-Bolivar J."/>
            <person name="Villamil L."/>
        </authorList>
    </citation>
    <scope>NUCLEOTIDE SEQUENCE</scope>
    <source>
        <strain evidence="1">EUFUS-Z928</strain>
    </source>
</reference>
<sequence>MDVSAGVAVTDAVTDTAAGGRADELAGLRRRMAAMSGRPDQRVVEVRDRSVGVLPVPESLSDILPHNGIPRGSVARLDGARSVLIAMIASVTRAGGQVGIVGLPRLSLLPAAEMGADLSRIATIPDPGPDPVEVAAVLLDGMDLVILDLGSGGEGARPRNEMVAPSRARVVMGRVRKQSSVLLVTGGAWPGAQLALEARVLTYRHSPGLPGRSAPASRAAGLDSARSGYGRIGGMRLEVTVSGRGRRSESTEVELRATGHGADRTVEMVAAATVSPVLAVAN</sequence>
<keyword evidence="3" id="KW-1185">Reference proteome</keyword>
<organism evidence="2 4">
    <name type="scientific">Gordonia hongkongensis</name>
    <dbReference type="NCBI Taxonomy" id="1701090"/>
    <lineage>
        <taxon>Bacteria</taxon>
        <taxon>Bacillati</taxon>
        <taxon>Actinomycetota</taxon>
        <taxon>Actinomycetes</taxon>
        <taxon>Mycobacteriales</taxon>
        <taxon>Gordoniaceae</taxon>
        <taxon>Gordonia</taxon>
    </lineage>
</organism>
<accession>A0AAX3TB93</accession>
<evidence type="ECO:0008006" key="5">
    <source>
        <dbReference type="Google" id="ProtNLM"/>
    </source>
</evidence>
<evidence type="ECO:0000313" key="2">
    <source>
        <dbReference type="EMBL" id="WFP26390.1"/>
    </source>
</evidence>
<proteinExistence type="predicted"/>
<reference evidence="2" key="3">
    <citation type="submission" date="2023-04" db="EMBL/GenBank/DDBJ databases">
        <title>Complete genome sequence of a phthalic acid esters degrading bacterial strain.</title>
        <authorList>
            <person name="Weng L."/>
            <person name="Jia Y."/>
            <person name="Ren L."/>
        </authorList>
    </citation>
    <scope>NUCLEOTIDE SEQUENCE</scope>
    <source>
        <strain evidence="2">RL-LY01</strain>
    </source>
</reference>
<protein>
    <recommendedName>
        <fullName evidence="5">Recombinase A</fullName>
    </recommendedName>
</protein>
<dbReference type="EMBL" id="JAKJLQ010000002">
    <property type="protein sequence ID" value="MDF6100108.1"/>
    <property type="molecule type" value="Genomic_DNA"/>
</dbReference>